<feature type="region of interest" description="Disordered" evidence="1">
    <location>
        <begin position="340"/>
        <end position="434"/>
    </location>
</feature>
<feature type="region of interest" description="Disordered" evidence="1">
    <location>
        <begin position="25"/>
        <end position="66"/>
    </location>
</feature>
<feature type="region of interest" description="Disordered" evidence="1">
    <location>
        <begin position="858"/>
        <end position="882"/>
    </location>
</feature>
<reference evidence="2 3" key="1">
    <citation type="journal article" date="2021" name="BMC Biol.">
        <title>Horizontally acquired antibacterial genes associated with adaptive radiation of ladybird beetles.</title>
        <authorList>
            <person name="Li H.S."/>
            <person name="Tang X.F."/>
            <person name="Huang Y.H."/>
            <person name="Xu Z.Y."/>
            <person name="Chen M.L."/>
            <person name="Du X.Y."/>
            <person name="Qiu B.Y."/>
            <person name="Chen P.T."/>
            <person name="Zhang W."/>
            <person name="Slipinski A."/>
            <person name="Escalona H.E."/>
            <person name="Waterhouse R.M."/>
            <person name="Zwick A."/>
            <person name="Pang H."/>
        </authorList>
    </citation>
    <scope>NUCLEOTIDE SEQUENCE [LARGE SCALE GENOMIC DNA]</scope>
    <source>
        <strain evidence="2">SYSU2018</strain>
    </source>
</reference>
<feature type="region of interest" description="Disordered" evidence="1">
    <location>
        <begin position="78"/>
        <end position="157"/>
    </location>
</feature>
<accession>A0ABD2NXB4</accession>
<feature type="compositionally biased region" description="Basic and acidic residues" evidence="1">
    <location>
        <begin position="37"/>
        <end position="49"/>
    </location>
</feature>
<feature type="compositionally biased region" description="Basic and acidic residues" evidence="1">
    <location>
        <begin position="391"/>
        <end position="404"/>
    </location>
</feature>
<protein>
    <submittedName>
        <fullName evidence="2">Uncharacterized protein</fullName>
    </submittedName>
</protein>
<feature type="region of interest" description="Disordered" evidence="1">
    <location>
        <begin position="894"/>
        <end position="948"/>
    </location>
</feature>
<feature type="region of interest" description="Disordered" evidence="1">
    <location>
        <begin position="552"/>
        <end position="579"/>
    </location>
</feature>
<dbReference type="EMBL" id="JABFTP020000144">
    <property type="protein sequence ID" value="KAL3283354.1"/>
    <property type="molecule type" value="Genomic_DNA"/>
</dbReference>
<organism evidence="2 3">
    <name type="scientific">Cryptolaemus montrouzieri</name>
    <dbReference type="NCBI Taxonomy" id="559131"/>
    <lineage>
        <taxon>Eukaryota</taxon>
        <taxon>Metazoa</taxon>
        <taxon>Ecdysozoa</taxon>
        <taxon>Arthropoda</taxon>
        <taxon>Hexapoda</taxon>
        <taxon>Insecta</taxon>
        <taxon>Pterygota</taxon>
        <taxon>Neoptera</taxon>
        <taxon>Endopterygota</taxon>
        <taxon>Coleoptera</taxon>
        <taxon>Polyphaga</taxon>
        <taxon>Cucujiformia</taxon>
        <taxon>Coccinelloidea</taxon>
        <taxon>Coccinellidae</taxon>
        <taxon>Scymninae</taxon>
        <taxon>Scymnini</taxon>
        <taxon>Cryptolaemus</taxon>
    </lineage>
</organism>
<feature type="compositionally biased region" description="Polar residues" evidence="1">
    <location>
        <begin position="133"/>
        <end position="150"/>
    </location>
</feature>
<feature type="compositionally biased region" description="Polar residues" evidence="1">
    <location>
        <begin position="802"/>
        <end position="826"/>
    </location>
</feature>
<feature type="compositionally biased region" description="Low complexity" evidence="1">
    <location>
        <begin position="369"/>
        <end position="388"/>
    </location>
</feature>
<feature type="compositionally biased region" description="Basic and acidic residues" evidence="1">
    <location>
        <begin position="352"/>
        <end position="368"/>
    </location>
</feature>
<feature type="region of interest" description="Disordered" evidence="1">
    <location>
        <begin position="510"/>
        <end position="532"/>
    </location>
</feature>
<gene>
    <name evidence="2" type="ORF">HHI36_006502</name>
</gene>
<feature type="compositionally biased region" description="Low complexity" evidence="1">
    <location>
        <begin position="866"/>
        <end position="877"/>
    </location>
</feature>
<dbReference type="AlphaFoldDB" id="A0ABD2NXB4"/>
<evidence type="ECO:0000313" key="3">
    <source>
        <dbReference type="Proteomes" id="UP001516400"/>
    </source>
</evidence>
<feature type="compositionally biased region" description="Low complexity" evidence="1">
    <location>
        <begin position="934"/>
        <end position="944"/>
    </location>
</feature>
<feature type="region of interest" description="Disordered" evidence="1">
    <location>
        <begin position="801"/>
        <end position="826"/>
    </location>
</feature>
<keyword evidence="3" id="KW-1185">Reference proteome</keyword>
<feature type="compositionally biased region" description="Polar residues" evidence="1">
    <location>
        <begin position="894"/>
        <end position="906"/>
    </location>
</feature>
<sequence>MSYCNVRYPRIYIGILSNAIIRKSDGSQSDEGGGQHSDLEEPGEREKTDQSQQTTPTTPENCIDDSSLHDFAIRCSPMTVTDNTHSPAEERRDERNTSSSRLSVPSGGSPISGILKGGKLWKQPSLDGGTVGNIPSKSQDLQQNTDSSITSDEEGSTRRYVRFIESEGNDQRGGCDGAPDEHIDEAAITKQSTENEQIRADACNNSLSPESTEMMLTFKLGNHVLISNNSLKPNSAVRQLFPCTKPTNSKEEESIQQYLVTAESLRAFEEAKRSKLPQIIQSGETDESIKRAIERNTLRRSLIRYEPRSKKNQPKTDNSLVERIKQLTCDVDDINITQEEEEIQARASPPGEEARNSPEVAAIKHQEKSFSPSSSSTASSNSSSVTSTYKKITDLFTKKPEKPLDNQNNLVNNTPQESKPVSNLPDLGNGPHELEHIPISRINSSTNESRKQFLASLAPLTACVSGLGNADDYYYQMNNHNHGGERASVASSVGTEYSLEDIDEALKNDHEDSKRITPDVLAGTPSASESGDELAMFVQQDAGRIERIKKKYQAESNKEEDDEHDDYGFNKRPSVRGIKPRFGTTTQIIQQIQNQMQPPEPAGRISWPYYSESGLSNVDNSKTKNPNQNIPYQYPPAVSEARGFPPPYRPTSLAEENMYQSGQFCKQVYRVNGNSNNYPTLMKVGTRCNDIYQSLPRQKSNGRPLSPPPLEMSKTYHQTMVYIPYNHIEGCQGAMSPNVYYQQSDYARVSNQNQINKRFIEPIYQQRFHMHVEDHHYNSSMVTSSAPPKQMVRIPYPPQPHGVNSRSGSPLPGQFSTARSTQTPVPNCNYYSNPRYRPMIGPGWQGDPTYVSKMNRHSFPMGPRYSTSDTSTDTDSTQGAPVQNGYRQSIEISFNTQKDPMGSSPTKPKFTERGVPEGAASVSPPDTIKIGQNTSSTMTSPTSPQNVGLQTQKPMFYAMNV</sequence>
<dbReference type="Proteomes" id="UP001516400">
    <property type="component" value="Unassembled WGS sequence"/>
</dbReference>
<feature type="compositionally biased region" description="Polar residues" evidence="1">
    <location>
        <begin position="405"/>
        <end position="421"/>
    </location>
</feature>
<comment type="caution">
    <text evidence="2">The sequence shown here is derived from an EMBL/GenBank/DDBJ whole genome shotgun (WGS) entry which is preliminary data.</text>
</comment>
<name>A0ABD2NXB4_9CUCU</name>
<feature type="compositionally biased region" description="Low complexity" evidence="1">
    <location>
        <begin position="98"/>
        <end position="118"/>
    </location>
</feature>
<proteinExistence type="predicted"/>
<evidence type="ECO:0000313" key="2">
    <source>
        <dbReference type="EMBL" id="KAL3283354.1"/>
    </source>
</evidence>
<evidence type="ECO:0000256" key="1">
    <source>
        <dbReference type="SAM" id="MobiDB-lite"/>
    </source>
</evidence>
<feature type="compositionally biased region" description="Basic and acidic residues" evidence="1">
    <location>
        <begin position="87"/>
        <end position="96"/>
    </location>
</feature>